<gene>
    <name evidence="1" type="ORF">HNQ71_000396</name>
</gene>
<name>A0A841PBT0_9HYPH</name>
<evidence type="ECO:0000313" key="2">
    <source>
        <dbReference type="Proteomes" id="UP000556329"/>
    </source>
</evidence>
<protein>
    <submittedName>
        <fullName evidence="1">Uncharacterized protein</fullName>
    </submittedName>
</protein>
<evidence type="ECO:0000313" key="1">
    <source>
        <dbReference type="EMBL" id="MBB6407752.1"/>
    </source>
</evidence>
<proteinExistence type="predicted"/>
<dbReference type="Proteomes" id="UP000556329">
    <property type="component" value="Unassembled WGS sequence"/>
</dbReference>
<sequence>MAGQNRTREELVQLFKGQTKALEASSTNFDTGEEWEAERLSTTIFNLVFDGGPLVSLLTRLGVKETLKFVSSGRMPTGLPPPSVAMPSLLIMRRDNAGSRFIPKLGNGPPLYRHVPFDDWWKNELIYQEKASGQLNRMRLVLALRHQDGGSHIGNLTDGVYVHLKKGAGWQLKHADGRIEPVTNLIASSVRQVAWELMETLKQLSGDLQ</sequence>
<dbReference type="EMBL" id="JACHEF010000001">
    <property type="protein sequence ID" value="MBB6407752.1"/>
    <property type="molecule type" value="Genomic_DNA"/>
</dbReference>
<reference evidence="1 2" key="1">
    <citation type="submission" date="2020-08" db="EMBL/GenBank/DDBJ databases">
        <title>Genomic Encyclopedia of Type Strains, Phase IV (KMG-IV): sequencing the most valuable type-strain genomes for metagenomic binning, comparative biology and taxonomic classification.</title>
        <authorList>
            <person name="Goeker M."/>
        </authorList>
    </citation>
    <scope>NUCLEOTIDE SEQUENCE [LARGE SCALE GENOMIC DNA]</scope>
    <source>
        <strain evidence="1 2">DSM 100039</strain>
    </source>
</reference>
<accession>A0A841PBT0</accession>
<organism evidence="1 2">
    <name type="scientific">Mesorhizobium sangaii</name>
    <dbReference type="NCBI Taxonomy" id="505389"/>
    <lineage>
        <taxon>Bacteria</taxon>
        <taxon>Pseudomonadati</taxon>
        <taxon>Pseudomonadota</taxon>
        <taxon>Alphaproteobacteria</taxon>
        <taxon>Hyphomicrobiales</taxon>
        <taxon>Phyllobacteriaceae</taxon>
        <taxon>Mesorhizobium</taxon>
    </lineage>
</organism>
<dbReference type="AlphaFoldDB" id="A0A841PBT0"/>
<dbReference type="RefSeq" id="WP_184870928.1">
    <property type="nucleotide sequence ID" value="NZ_JACHEF010000001.1"/>
</dbReference>
<keyword evidence="2" id="KW-1185">Reference proteome</keyword>
<comment type="caution">
    <text evidence="1">The sequence shown here is derived from an EMBL/GenBank/DDBJ whole genome shotgun (WGS) entry which is preliminary data.</text>
</comment>